<dbReference type="EMBL" id="JAJCQG010000057">
    <property type="protein sequence ID" value="MCB7282535.1"/>
    <property type="molecule type" value="Genomic_DNA"/>
</dbReference>
<dbReference type="RefSeq" id="WP_217316020.1">
    <property type="nucleotide sequence ID" value="NZ_JAHOOU010000052.1"/>
</dbReference>
<dbReference type="GO" id="GO:0005509">
    <property type="term" value="F:calcium ion binding"/>
    <property type="evidence" value="ECO:0007669"/>
    <property type="project" value="InterPro"/>
</dbReference>
<evidence type="ECO:0000259" key="1">
    <source>
        <dbReference type="PROSITE" id="PS50222"/>
    </source>
</evidence>
<reference evidence="2" key="1">
    <citation type="submission" date="2021-10" db="EMBL/GenBank/DDBJ databases">
        <title>Collection of gut derived symbiotic bacterial strains cultured from healthy donors.</title>
        <authorList>
            <person name="Lin H."/>
            <person name="Littmann E."/>
            <person name="Kohout C."/>
            <person name="Pamer E.G."/>
        </authorList>
    </citation>
    <scope>NUCLEOTIDE SEQUENCE</scope>
    <source>
        <strain evidence="2">DFI.1.167</strain>
    </source>
</reference>
<evidence type="ECO:0000313" key="3">
    <source>
        <dbReference type="Proteomes" id="UP001199363"/>
    </source>
</evidence>
<proteinExistence type="predicted"/>
<dbReference type="PROSITE" id="PS50222">
    <property type="entry name" value="EF_HAND_2"/>
    <property type="match status" value="1"/>
</dbReference>
<dbReference type="CDD" id="cd13121">
    <property type="entry name" value="BF2867_like_C"/>
    <property type="match status" value="1"/>
</dbReference>
<dbReference type="Proteomes" id="UP001199363">
    <property type="component" value="Unassembled WGS sequence"/>
</dbReference>
<comment type="caution">
    <text evidence="2">The sequence shown here is derived from an EMBL/GenBank/DDBJ whole genome shotgun (WGS) entry which is preliminary data.</text>
</comment>
<organism evidence="2 3">
    <name type="scientific">Phocaeicola vulgatus</name>
    <name type="common">Bacteroides vulgatus</name>
    <dbReference type="NCBI Taxonomy" id="821"/>
    <lineage>
        <taxon>Bacteria</taxon>
        <taxon>Pseudomonadati</taxon>
        <taxon>Bacteroidota</taxon>
        <taxon>Bacteroidia</taxon>
        <taxon>Bacteroidales</taxon>
        <taxon>Bacteroidaceae</taxon>
        <taxon>Phocaeicola</taxon>
    </lineage>
</organism>
<dbReference type="CDD" id="cd13120">
    <property type="entry name" value="BF2867_like_N"/>
    <property type="match status" value="1"/>
</dbReference>
<dbReference type="InterPro" id="IPR002048">
    <property type="entry name" value="EF_hand_dom"/>
</dbReference>
<protein>
    <submittedName>
        <fullName evidence="2">Fimbrillin family protein</fullName>
    </submittedName>
</protein>
<evidence type="ECO:0000313" key="2">
    <source>
        <dbReference type="EMBL" id="MCB7282535.1"/>
    </source>
</evidence>
<feature type="domain" description="EF-hand" evidence="1">
    <location>
        <begin position="665"/>
        <end position="700"/>
    </location>
</feature>
<name>A0AAW4V897_PHOVU</name>
<accession>A0AAW4V897</accession>
<dbReference type="Pfam" id="PF13149">
    <property type="entry name" value="Mfa_like_1"/>
    <property type="match status" value="1"/>
</dbReference>
<dbReference type="InterPro" id="IPR025049">
    <property type="entry name" value="Mfa-like_1"/>
</dbReference>
<dbReference type="AlphaFoldDB" id="A0AAW4V897"/>
<dbReference type="PROSITE" id="PS51257">
    <property type="entry name" value="PROKAR_LIPOPROTEIN"/>
    <property type="match status" value="1"/>
</dbReference>
<sequence length="984" mass="109889">MKYSLFLGLSFVFFSCQDELNNFSLDETNTASIKMSAPNFISADSVSTRTILTPTDNGTAFSWKVGDVVAVYSSSKGMTNFYIDNESISEDGISADFNGSGFKLLENSTYYAFYPYSSSIQSLDKTAIPVSYLGQNMKSNGDFSSLGDFDYMYAKGITNNNGTVALSFQHLGCVVEYKLKVPKSSQYTQVRFELKSNAEKMLLHDGVVNITDETPYISLVNETVSDSIMTVKLNEYGNGIKVEKDSLLTVYMMMPPQDLSEDEINIRLVDSDENWYTAAVKGKNMRAGYTYHYDVNDETGGFTGSGTGLPDDELTAKLISTYTESSSMSYEGMILDGTILYTSGNFGVRAIDYSNENAPTLIKGQSLQKLTNNRTDMYARSIAIKDDYLYVPLRQSSGGSTENEMPETRMFFESYQGSYNDWAGANGISSNDYVNAFFKSLHISSINLNQNIKQAYVYKAVYQNGYYINTINIQAADGSSTVLFRETFATEEEALTALKSEYRNNYGDYCKVDWSALPKNGNIFRNFVFYTLAEFDSYQHSGYAEISSAEVPCPNRGNYSLRMETNGNSSTNAARLTHNIPSVTDEGYLSFWSRLDHASSDVEIPLISLSGDTKLSLVFSSASNSEYNIALKTANNIATGKSGFKLAEWYNFKIQISEGNVRLWYREKEASNWFSEVVLTNSGTITFNELQTGIVTSGSNAIIYFDDYYYDKSNIDDVAYVNGKLAILNKNTLEVSKIYNLDLKAIDAKIYENRLVLTCFYGFNVYDISDPESPKLTYTYRTDSYKESQDCEFFTRNGRVYVLICNYMLGYTIADVTDVNNVEIMYVNDFSNLICNGVDVSGKAYSFDVSIDYPYAYLTISTNRNYINTESDIRGIVTIDLSDFNNPSPHFSLVPSDDVTTVTGGDPRPTHIAKSNDYLIINNADKGLLVFLIGNNGWPVYTGAVTVSGKPCINNIYVPYDGIMFVNDNNHGGSARNIYLFKGF</sequence>
<gene>
    <name evidence="2" type="ORF">LI282_16020</name>
</gene>